<dbReference type="Proteomes" id="UP000609726">
    <property type="component" value="Unassembled WGS sequence"/>
</dbReference>
<dbReference type="RefSeq" id="WP_166879368.1">
    <property type="nucleotide sequence ID" value="NZ_WHJH01000028.1"/>
</dbReference>
<proteinExistence type="predicted"/>
<evidence type="ECO:0000256" key="5">
    <source>
        <dbReference type="ARBA" id="ARBA00047942"/>
    </source>
</evidence>
<evidence type="ECO:0000313" key="6">
    <source>
        <dbReference type="EMBL" id="NHZ91402.1"/>
    </source>
</evidence>
<comment type="caution">
    <text evidence="6">The sequence shown here is derived from an EMBL/GenBank/DDBJ whole genome shotgun (WGS) entry which is preliminary data.</text>
</comment>
<evidence type="ECO:0000256" key="4">
    <source>
        <dbReference type="ARBA" id="ARBA00022691"/>
    </source>
</evidence>
<dbReference type="InterPro" id="IPR012327">
    <property type="entry name" value="MeTrfase_D12"/>
</dbReference>
<name>A0ABX0NX08_9BURK</name>
<sequence>MRTIVRCDLPTEPSCKPGKAMRERFLSELMSNLSEAVATLPPLATEYIGNKRALIDFVARAVVDQSGSGPKHILDLFSGTGVVSAAFKNLGFTVTANDHLATCFNLTSAVLLNHAAPGFERLSASLSFNAAGLGAYQLVLDFLNDLSAAPGGFVHKNFSPASAVEIATERRYFTEFNAQKIDAIRDQIAAWRPLLTDAEHALLISDLIRAVSSVSNVAGTFGCYLKQWKARALAPMLLRPSGFIDGHRGDHAVLSMEAQDAVAQVKARIIYADPPYTKRQYAAYYHVLETIVRNDKPALIGSTGLRNWETHASDFCYKRRAIGALNAMLGVMECEHFFLSYNEDGQMEHERILDVLGGYGRVSFREMSLRRYKSSALPHKGPNVAERIYHLAVS</sequence>
<dbReference type="PRINTS" id="PR00505">
    <property type="entry name" value="D12N6MTFRASE"/>
</dbReference>
<keyword evidence="7" id="KW-1185">Reference proteome</keyword>
<gene>
    <name evidence="6" type="ORF">F2P45_20675</name>
</gene>
<protein>
    <recommendedName>
        <fullName evidence="1">site-specific DNA-methyltransferase (adenine-specific)</fullName>
        <ecNumber evidence="1">2.1.1.72</ecNumber>
    </recommendedName>
</protein>
<organism evidence="6 7">
    <name type="scientific">Massilia mucilaginosa</name>
    <dbReference type="NCBI Taxonomy" id="2609282"/>
    <lineage>
        <taxon>Bacteria</taxon>
        <taxon>Pseudomonadati</taxon>
        <taxon>Pseudomonadota</taxon>
        <taxon>Betaproteobacteria</taxon>
        <taxon>Burkholderiales</taxon>
        <taxon>Oxalobacteraceae</taxon>
        <taxon>Telluria group</taxon>
        <taxon>Massilia</taxon>
    </lineage>
</organism>
<dbReference type="InterPro" id="IPR002052">
    <property type="entry name" value="DNA_methylase_N6_adenine_CS"/>
</dbReference>
<dbReference type="SUPFAM" id="SSF53335">
    <property type="entry name" value="S-adenosyl-L-methionine-dependent methyltransferases"/>
    <property type="match status" value="1"/>
</dbReference>
<evidence type="ECO:0000256" key="3">
    <source>
        <dbReference type="ARBA" id="ARBA00022679"/>
    </source>
</evidence>
<evidence type="ECO:0000256" key="2">
    <source>
        <dbReference type="ARBA" id="ARBA00022603"/>
    </source>
</evidence>
<dbReference type="EMBL" id="WHJH01000028">
    <property type="protein sequence ID" value="NHZ91402.1"/>
    <property type="molecule type" value="Genomic_DNA"/>
</dbReference>
<comment type="catalytic activity">
    <reaction evidence="5">
        <text>a 2'-deoxyadenosine in DNA + S-adenosyl-L-methionine = an N(6)-methyl-2'-deoxyadenosine in DNA + S-adenosyl-L-homocysteine + H(+)</text>
        <dbReference type="Rhea" id="RHEA:15197"/>
        <dbReference type="Rhea" id="RHEA-COMP:12418"/>
        <dbReference type="Rhea" id="RHEA-COMP:12419"/>
        <dbReference type="ChEBI" id="CHEBI:15378"/>
        <dbReference type="ChEBI" id="CHEBI:57856"/>
        <dbReference type="ChEBI" id="CHEBI:59789"/>
        <dbReference type="ChEBI" id="CHEBI:90615"/>
        <dbReference type="ChEBI" id="CHEBI:90616"/>
        <dbReference type="EC" id="2.1.1.72"/>
    </reaction>
</comment>
<reference evidence="6 7" key="1">
    <citation type="submission" date="2019-10" db="EMBL/GenBank/DDBJ databases">
        <title>Taxonomy of Antarctic Massilia spp.: description of Massilia rubra sp. nov., Massilia aquatica sp. nov., Massilia mucilaginosa sp. nov., Massilia frigida sp. nov. isolated from streams, lakes and regoliths.</title>
        <authorList>
            <person name="Holochova P."/>
            <person name="Sedlacek I."/>
            <person name="Kralova S."/>
            <person name="Maslanova I."/>
            <person name="Busse H.-J."/>
            <person name="Stankova E."/>
            <person name="Vrbovska V."/>
            <person name="Kovarovic V."/>
            <person name="Bartak M."/>
            <person name="Svec P."/>
            <person name="Pantucek R."/>
        </authorList>
    </citation>
    <scope>NUCLEOTIDE SEQUENCE [LARGE SCALE GENOMIC DNA]</scope>
    <source>
        <strain evidence="6 7">CCM 8733</strain>
    </source>
</reference>
<evidence type="ECO:0000256" key="1">
    <source>
        <dbReference type="ARBA" id="ARBA00011900"/>
    </source>
</evidence>
<dbReference type="EC" id="2.1.1.72" evidence="1"/>
<keyword evidence="4" id="KW-0949">S-adenosyl-L-methionine</keyword>
<dbReference type="PROSITE" id="PS00092">
    <property type="entry name" value="N6_MTASE"/>
    <property type="match status" value="1"/>
</dbReference>
<accession>A0ABX0NX08</accession>
<keyword evidence="2" id="KW-0489">Methyltransferase</keyword>
<keyword evidence="3" id="KW-0808">Transferase</keyword>
<evidence type="ECO:0000313" key="7">
    <source>
        <dbReference type="Proteomes" id="UP000609726"/>
    </source>
</evidence>
<dbReference type="InterPro" id="IPR029063">
    <property type="entry name" value="SAM-dependent_MTases_sf"/>
</dbReference>
<dbReference type="Pfam" id="PF02086">
    <property type="entry name" value="MethyltransfD12"/>
    <property type="match status" value="1"/>
</dbReference>